<feature type="transmembrane region" description="Helical" evidence="8">
    <location>
        <begin position="108"/>
        <end position="127"/>
    </location>
</feature>
<evidence type="ECO:0000313" key="10">
    <source>
        <dbReference type="Proteomes" id="UP001055025"/>
    </source>
</evidence>
<feature type="transmembrane region" description="Helical" evidence="8">
    <location>
        <begin position="218"/>
        <end position="237"/>
    </location>
</feature>
<dbReference type="AlphaFoldDB" id="A0AAV5B1D2"/>
<evidence type="ECO:0000256" key="7">
    <source>
        <dbReference type="ARBA" id="ARBA00023136"/>
    </source>
</evidence>
<feature type="transmembrane region" description="Helical" evidence="8">
    <location>
        <begin position="187"/>
        <end position="206"/>
    </location>
</feature>
<proteinExistence type="inferred from homology"/>
<dbReference type="PANTHER" id="PTHR30003:SF0">
    <property type="entry name" value="GLYCOLATE PERMEASE GLCA-RELATED"/>
    <property type="match status" value="1"/>
</dbReference>
<sequence length="520" mass="53869">MEMIAILGMFILALLPIAFLIVALTALKWEAYAAALGALAVTAVEALLIWRMPAWNAVTAAAEGFAMALWPITIVIVAAVWVYNLTVHTGAMEVIKAQLMGVSSDKRVLTILIGWCFGGFLEGMAGFGSAVAIPASMLVALGINPVTAILSCLLANGVPTMFGSIGIPTNTLATITGLDVVQLSTMQVVQVAPLVVATPFLMCLVAGGKGALKGMVPLLCVTSLSFLAAEFVCASTIGADLAVIVGAVCSLVCTVAFALFQKDRPVPERYAIDNLDPDDAVTVDLRSAVVAWSPFILIFVVLLLTSSLFPFISEPLASIKSTVNIYAGDPNATLTFKWINTPGVLILLCGVAGGLIQGCGWRDMVSVLGATARQMSKTVVTMLSVLAVAKLMGYSGMTSAISAFFVGTLGAFYPAIAPVLGALGTFVTGSGTSSSTLFGGVQLEAATAIGANPYWLVAANSVGVSAGKMLSPQSIAIGSAACDCNGEDSEIFSRVLPYFIGYVVVMMLVCFFGAPLFPVR</sequence>
<evidence type="ECO:0000256" key="5">
    <source>
        <dbReference type="ARBA" id="ARBA00022692"/>
    </source>
</evidence>
<protein>
    <recommendedName>
        <fullName evidence="8">L-lactate permease</fullName>
    </recommendedName>
</protein>
<feature type="transmembrane region" description="Helical" evidence="8">
    <location>
        <begin position="6"/>
        <end position="24"/>
    </location>
</feature>
<feature type="transmembrane region" description="Helical" evidence="8">
    <location>
        <begin position="31"/>
        <end position="52"/>
    </location>
</feature>
<evidence type="ECO:0000256" key="4">
    <source>
        <dbReference type="ARBA" id="ARBA00022475"/>
    </source>
</evidence>
<feature type="transmembrane region" description="Helical" evidence="8">
    <location>
        <begin position="133"/>
        <end position="155"/>
    </location>
</feature>
<keyword evidence="4 8" id="KW-1003">Cell membrane</keyword>
<comment type="similarity">
    <text evidence="2 8">Belongs to the lactate permease family.</text>
</comment>
<feature type="transmembrane region" description="Helical" evidence="8">
    <location>
        <begin position="289"/>
        <end position="312"/>
    </location>
</feature>
<gene>
    <name evidence="9" type="primary">glcA</name>
    <name evidence="9" type="ORF">ATOP_07020</name>
</gene>
<comment type="function">
    <text evidence="8">Uptake of L-lactate across the membrane. Can also transport D-lactate and glycolate.</text>
</comment>
<dbReference type="InterPro" id="IPR003804">
    <property type="entry name" value="Lactate_perm"/>
</dbReference>
<feature type="transmembrane region" description="Helical" evidence="8">
    <location>
        <begin position="403"/>
        <end position="427"/>
    </location>
</feature>
<dbReference type="Pfam" id="PF02652">
    <property type="entry name" value="Lactate_perm"/>
    <property type="match status" value="1"/>
</dbReference>
<organism evidence="9 10">
    <name type="scientific">Granulimonas faecalis</name>
    <dbReference type="NCBI Taxonomy" id="2894155"/>
    <lineage>
        <taxon>Bacteria</taxon>
        <taxon>Bacillati</taxon>
        <taxon>Actinomycetota</taxon>
        <taxon>Coriobacteriia</taxon>
        <taxon>Coriobacteriales</taxon>
        <taxon>Kribbibacteriaceae</taxon>
        <taxon>Granulimonas</taxon>
    </lineage>
</organism>
<keyword evidence="7 8" id="KW-0472">Membrane</keyword>
<evidence type="ECO:0000256" key="6">
    <source>
        <dbReference type="ARBA" id="ARBA00022989"/>
    </source>
</evidence>
<keyword evidence="6 8" id="KW-1133">Transmembrane helix</keyword>
<dbReference type="Proteomes" id="UP001055025">
    <property type="component" value="Unassembled WGS sequence"/>
</dbReference>
<name>A0AAV5B1D2_9ACTN</name>
<keyword evidence="5 8" id="KW-0812">Transmembrane</keyword>
<evidence type="ECO:0000256" key="3">
    <source>
        <dbReference type="ARBA" id="ARBA00022448"/>
    </source>
</evidence>
<feature type="transmembrane region" description="Helical" evidence="8">
    <location>
        <begin position="379"/>
        <end position="397"/>
    </location>
</feature>
<reference evidence="9" key="1">
    <citation type="journal article" date="2022" name="Int. J. Syst. Evol. Microbiol.">
        <title>Granulimonas faecalis gen. nov., sp. nov., and Leptogranulimonas caecicola gen. nov., sp. nov., novel lactate-producing Atopobiaceae bacteria isolated from mouse intestines, and an emended description of the family Atopobiaceae.</title>
        <authorList>
            <person name="Morinaga K."/>
            <person name="Kusada H."/>
            <person name="Sakamoto S."/>
            <person name="Murakami T."/>
            <person name="Toyoda A."/>
            <person name="Mori H."/>
            <person name="Meng X.Y."/>
            <person name="Takashino M."/>
            <person name="Murotomi K."/>
            <person name="Tamaki H."/>
        </authorList>
    </citation>
    <scope>NUCLEOTIDE SEQUENCE</scope>
    <source>
        <strain evidence="9">OPF53</strain>
    </source>
</reference>
<comment type="caution">
    <text evidence="9">The sequence shown here is derived from an EMBL/GenBank/DDBJ whole genome shotgun (WGS) entry which is preliminary data.</text>
</comment>
<dbReference type="EMBL" id="BQKC01000001">
    <property type="protein sequence ID" value="GJM55047.1"/>
    <property type="molecule type" value="Genomic_DNA"/>
</dbReference>
<keyword evidence="3 8" id="KW-0813">Transport</keyword>
<feature type="transmembrane region" description="Helical" evidence="8">
    <location>
        <begin position="338"/>
        <end position="358"/>
    </location>
</feature>
<dbReference type="GO" id="GO:0015295">
    <property type="term" value="F:solute:proton symporter activity"/>
    <property type="evidence" value="ECO:0007669"/>
    <property type="project" value="TreeGrafter"/>
</dbReference>
<evidence type="ECO:0000256" key="1">
    <source>
        <dbReference type="ARBA" id="ARBA00004651"/>
    </source>
</evidence>
<feature type="transmembrane region" description="Helical" evidence="8">
    <location>
        <begin position="64"/>
        <end position="87"/>
    </location>
</feature>
<feature type="transmembrane region" description="Helical" evidence="8">
    <location>
        <begin position="243"/>
        <end position="260"/>
    </location>
</feature>
<feature type="transmembrane region" description="Helical" evidence="8">
    <location>
        <begin position="162"/>
        <end position="181"/>
    </location>
</feature>
<dbReference type="NCBIfam" id="TIGR00795">
    <property type="entry name" value="lctP"/>
    <property type="match status" value="1"/>
</dbReference>
<feature type="transmembrane region" description="Helical" evidence="8">
    <location>
        <begin position="495"/>
        <end position="517"/>
    </location>
</feature>
<dbReference type="GO" id="GO:0015129">
    <property type="term" value="F:lactate transmembrane transporter activity"/>
    <property type="evidence" value="ECO:0007669"/>
    <property type="project" value="UniProtKB-UniRule"/>
</dbReference>
<dbReference type="GO" id="GO:0005886">
    <property type="term" value="C:plasma membrane"/>
    <property type="evidence" value="ECO:0007669"/>
    <property type="project" value="UniProtKB-SubCell"/>
</dbReference>
<keyword evidence="10" id="KW-1185">Reference proteome</keyword>
<dbReference type="PANTHER" id="PTHR30003">
    <property type="entry name" value="L-LACTATE PERMEASE"/>
    <property type="match status" value="1"/>
</dbReference>
<comment type="subcellular location">
    <subcellularLocation>
        <location evidence="1 8">Cell membrane</location>
        <topology evidence="1 8">Multi-pass membrane protein</topology>
    </subcellularLocation>
</comment>
<evidence type="ECO:0000313" key="9">
    <source>
        <dbReference type="EMBL" id="GJM55047.1"/>
    </source>
</evidence>
<accession>A0AAV5B1D2</accession>
<evidence type="ECO:0000256" key="8">
    <source>
        <dbReference type="RuleBase" id="RU365092"/>
    </source>
</evidence>
<evidence type="ECO:0000256" key="2">
    <source>
        <dbReference type="ARBA" id="ARBA00010100"/>
    </source>
</evidence>